<feature type="transmembrane region" description="Helical" evidence="1">
    <location>
        <begin position="135"/>
        <end position="158"/>
    </location>
</feature>
<organism evidence="2 3">
    <name type="scientific">Microbacterium lacus</name>
    <dbReference type="NCBI Taxonomy" id="415217"/>
    <lineage>
        <taxon>Bacteria</taxon>
        <taxon>Bacillati</taxon>
        <taxon>Actinomycetota</taxon>
        <taxon>Actinomycetes</taxon>
        <taxon>Micrococcales</taxon>
        <taxon>Microbacteriaceae</taxon>
        <taxon>Microbacterium</taxon>
    </lineage>
</organism>
<sequence length="163" mass="16185">MGDELELWSEFNVAMVGGTAALAGLVIVAASVNIGEIVKARSLTARLAAGISSLVLAIIGSGLGLVPAISAVWFGGALLAAAAVAGVFQVVATREIYADHNPSARAKAVKAAVGFLPVAAYAAAGVLAVAGDPAALYFCAAGCILAIITAIIVSWVALVEVLR</sequence>
<dbReference type="EMBL" id="BAAAPK010000001">
    <property type="protein sequence ID" value="GAA1680930.1"/>
    <property type="molecule type" value="Genomic_DNA"/>
</dbReference>
<proteinExistence type="predicted"/>
<feature type="transmembrane region" description="Helical" evidence="1">
    <location>
        <begin position="12"/>
        <end position="35"/>
    </location>
</feature>
<evidence type="ECO:0000313" key="3">
    <source>
        <dbReference type="Proteomes" id="UP001500596"/>
    </source>
</evidence>
<dbReference type="Proteomes" id="UP001500596">
    <property type="component" value="Unassembled WGS sequence"/>
</dbReference>
<comment type="caution">
    <text evidence="2">The sequence shown here is derived from an EMBL/GenBank/DDBJ whole genome shotgun (WGS) entry which is preliminary data.</text>
</comment>
<protein>
    <recommendedName>
        <fullName evidence="4">Modulator of FtsH protease</fullName>
    </recommendedName>
</protein>
<accession>A0ABN2H420</accession>
<feature type="transmembrane region" description="Helical" evidence="1">
    <location>
        <begin position="111"/>
        <end position="129"/>
    </location>
</feature>
<dbReference type="RefSeq" id="WP_344055265.1">
    <property type="nucleotide sequence ID" value="NZ_BAAAPK010000001.1"/>
</dbReference>
<keyword evidence="3" id="KW-1185">Reference proteome</keyword>
<evidence type="ECO:0000313" key="2">
    <source>
        <dbReference type="EMBL" id="GAA1680930.1"/>
    </source>
</evidence>
<keyword evidence="1" id="KW-1133">Transmembrane helix</keyword>
<gene>
    <name evidence="2" type="ORF">GCM10009807_26070</name>
</gene>
<reference evidence="2 3" key="1">
    <citation type="journal article" date="2019" name="Int. J. Syst. Evol. Microbiol.">
        <title>The Global Catalogue of Microorganisms (GCM) 10K type strain sequencing project: providing services to taxonomists for standard genome sequencing and annotation.</title>
        <authorList>
            <consortium name="The Broad Institute Genomics Platform"/>
            <consortium name="The Broad Institute Genome Sequencing Center for Infectious Disease"/>
            <person name="Wu L."/>
            <person name="Ma J."/>
        </authorList>
    </citation>
    <scope>NUCLEOTIDE SEQUENCE [LARGE SCALE GENOMIC DNA]</scope>
    <source>
        <strain evidence="2 3">JCM 15575</strain>
    </source>
</reference>
<feature type="transmembrane region" description="Helical" evidence="1">
    <location>
        <begin position="47"/>
        <end position="66"/>
    </location>
</feature>
<evidence type="ECO:0000256" key="1">
    <source>
        <dbReference type="SAM" id="Phobius"/>
    </source>
</evidence>
<feature type="transmembrane region" description="Helical" evidence="1">
    <location>
        <begin position="72"/>
        <end position="91"/>
    </location>
</feature>
<keyword evidence="1" id="KW-0472">Membrane</keyword>
<evidence type="ECO:0008006" key="4">
    <source>
        <dbReference type="Google" id="ProtNLM"/>
    </source>
</evidence>
<keyword evidence="1" id="KW-0812">Transmembrane</keyword>
<name>A0ABN2H420_9MICO</name>